<dbReference type="Pfam" id="PF13844">
    <property type="entry name" value="Glyco_transf_41"/>
    <property type="match status" value="2"/>
</dbReference>
<dbReference type="InterPro" id="IPR051939">
    <property type="entry name" value="Glycosyltr_41/O-GlcNAc_trsf"/>
</dbReference>
<dbReference type="InterPro" id="IPR055259">
    <property type="entry name" value="YkvP/CgeB_Glyco_trans-like"/>
</dbReference>
<keyword evidence="13" id="KW-0489">Methyltransferase</keyword>
<dbReference type="SMART" id="SM00028">
    <property type="entry name" value="TPR"/>
    <property type="match status" value="7"/>
</dbReference>
<dbReference type="Gene3D" id="1.25.40.10">
    <property type="entry name" value="Tetratricopeptide repeat domain"/>
    <property type="match status" value="1"/>
</dbReference>
<evidence type="ECO:0000256" key="6">
    <source>
        <dbReference type="ARBA" id="ARBA00022737"/>
    </source>
</evidence>
<dbReference type="Gene3D" id="3.40.50.150">
    <property type="entry name" value="Vaccinia Virus protein VP39"/>
    <property type="match status" value="1"/>
</dbReference>
<keyword evidence="6" id="KW-0677">Repeat</keyword>
<dbReference type="EMBL" id="JAJNDC010000003">
    <property type="protein sequence ID" value="MCW9713585.1"/>
    <property type="molecule type" value="Genomic_DNA"/>
</dbReference>
<feature type="domain" description="Methyltransferase FkbM" evidence="10">
    <location>
        <begin position="830"/>
        <end position="982"/>
    </location>
</feature>
<dbReference type="GO" id="GO:0008168">
    <property type="term" value="F:methyltransferase activity"/>
    <property type="evidence" value="ECO:0007669"/>
    <property type="project" value="UniProtKB-KW"/>
</dbReference>
<dbReference type="InterPro" id="IPR011990">
    <property type="entry name" value="TPR-like_helical_dom_sf"/>
</dbReference>
<feature type="domain" description="O-GlcNAc transferase C-terminal" evidence="12">
    <location>
        <begin position="319"/>
        <end position="475"/>
    </location>
</feature>
<dbReference type="PANTHER" id="PTHR44835">
    <property type="entry name" value="UDP-N-ACETYLGLUCOSAMINE--PEPTIDE N-ACETYLGLUCOSAMINYLTRANSFERASE SPINDLY-RELATED"/>
    <property type="match status" value="1"/>
</dbReference>
<evidence type="ECO:0000256" key="8">
    <source>
        <dbReference type="PROSITE-ProRule" id="PRU00339"/>
    </source>
</evidence>
<dbReference type="Pfam" id="PF13374">
    <property type="entry name" value="TPR_10"/>
    <property type="match status" value="1"/>
</dbReference>
<comment type="pathway">
    <text evidence="1">Protein modification; protein glycosylation.</text>
</comment>
<keyword evidence="14" id="KW-1185">Reference proteome</keyword>
<dbReference type="PANTHER" id="PTHR44835:SF1">
    <property type="entry name" value="PROTEIN O-GLCNAC TRANSFERASE"/>
    <property type="match status" value="1"/>
</dbReference>
<feature type="domain" description="Spore protein YkvP/CgeB glycosyl transferase-like" evidence="11">
    <location>
        <begin position="1554"/>
        <end position="1672"/>
    </location>
</feature>
<evidence type="ECO:0000259" key="12">
    <source>
        <dbReference type="Pfam" id="PF13844"/>
    </source>
</evidence>
<protein>
    <recommendedName>
        <fullName evidence="3">protein O-GlcNAc transferase</fullName>
        <ecNumber evidence="3">2.4.1.255</ecNumber>
    </recommendedName>
</protein>
<feature type="repeat" description="TPR" evidence="8">
    <location>
        <begin position="209"/>
        <end position="242"/>
    </location>
</feature>
<dbReference type="GO" id="GO:0032259">
    <property type="term" value="P:methylation"/>
    <property type="evidence" value="ECO:0007669"/>
    <property type="project" value="UniProtKB-KW"/>
</dbReference>
<dbReference type="InterPro" id="IPR019734">
    <property type="entry name" value="TPR_rpt"/>
</dbReference>
<evidence type="ECO:0000256" key="5">
    <source>
        <dbReference type="ARBA" id="ARBA00022679"/>
    </source>
</evidence>
<evidence type="ECO:0000259" key="10">
    <source>
        <dbReference type="Pfam" id="PF05050"/>
    </source>
</evidence>
<dbReference type="InterPro" id="IPR029063">
    <property type="entry name" value="SAM-dependent_MTases_sf"/>
</dbReference>
<dbReference type="Pfam" id="PF13432">
    <property type="entry name" value="TPR_16"/>
    <property type="match status" value="1"/>
</dbReference>
<keyword evidence="7 8" id="KW-0802">TPR repeat</keyword>
<dbReference type="Pfam" id="PF13524">
    <property type="entry name" value="Glyco_trans_1_2"/>
    <property type="match status" value="1"/>
</dbReference>
<dbReference type="NCBIfam" id="TIGR01444">
    <property type="entry name" value="fkbM_fam"/>
    <property type="match status" value="1"/>
</dbReference>
<reference evidence="13 14" key="1">
    <citation type="submission" date="2021-11" db="EMBL/GenBank/DDBJ databases">
        <title>Aliifidinibius sp. nov., a new bacterium isolated from saline soil.</title>
        <authorList>
            <person name="Galisteo C."/>
            <person name="De La Haba R."/>
            <person name="Sanchez-Porro C."/>
            <person name="Ventosa A."/>
        </authorList>
    </citation>
    <scope>NUCLEOTIDE SEQUENCE [LARGE SCALE GENOMIC DNA]</scope>
    <source>
        <strain evidence="13 14">KACC 190600</strain>
    </source>
</reference>
<evidence type="ECO:0000256" key="4">
    <source>
        <dbReference type="ARBA" id="ARBA00022676"/>
    </source>
</evidence>
<dbReference type="Pfam" id="PF14559">
    <property type="entry name" value="TPR_19"/>
    <property type="match status" value="1"/>
</dbReference>
<dbReference type="EC" id="2.4.1.255" evidence="3"/>
<accession>A0ABT3Q0H8</accession>
<feature type="region of interest" description="Disordered" evidence="9">
    <location>
        <begin position="723"/>
        <end position="746"/>
    </location>
</feature>
<dbReference type="SUPFAM" id="SSF53335">
    <property type="entry name" value="S-adenosyl-L-methionine-dependent methyltransferases"/>
    <property type="match status" value="1"/>
</dbReference>
<dbReference type="InterPro" id="IPR029489">
    <property type="entry name" value="OGT/SEC/SPY_C"/>
</dbReference>
<evidence type="ECO:0000256" key="3">
    <source>
        <dbReference type="ARBA" id="ARBA00011970"/>
    </source>
</evidence>
<comment type="caution">
    <text evidence="13">The sequence shown here is derived from an EMBL/GenBank/DDBJ whole genome shotgun (WGS) entry which is preliminary data.</text>
</comment>
<dbReference type="PROSITE" id="PS50005">
    <property type="entry name" value="TPR"/>
    <property type="match status" value="3"/>
</dbReference>
<organism evidence="13 14">
    <name type="scientific">Fodinibius salicampi</name>
    <dbReference type="NCBI Taxonomy" id="1920655"/>
    <lineage>
        <taxon>Bacteria</taxon>
        <taxon>Pseudomonadati</taxon>
        <taxon>Balneolota</taxon>
        <taxon>Balneolia</taxon>
        <taxon>Balneolales</taxon>
        <taxon>Balneolaceae</taxon>
        <taxon>Fodinibius</taxon>
    </lineage>
</organism>
<dbReference type="Proteomes" id="UP001207337">
    <property type="component" value="Unassembled WGS sequence"/>
</dbReference>
<evidence type="ECO:0000256" key="2">
    <source>
        <dbReference type="ARBA" id="ARBA00005386"/>
    </source>
</evidence>
<sequence length="1680" mass="190857">MKKKIEQAQKYLKWQKPNQAIAELRPLLRNHNSTPEYAWIPNHMMGIALSQKAEYESSAKYFEKAIKRGSVEPETYHMLSVNYYNLGQFEKAERYGKEAVERKTDFLKAWLNLGSVYRSQAKLDEALRCYQKANQLDPKNAGVAFRIGEIYRDQGDLGQALKLFDITLKIEKDHKRAILEKADIYKKKGNYKKAHKWISEAKDMYSDLTPIEISEAELYKSEGDYDRAIQLYEKLLKEKPDYGALRVNYALCLQEVSRFEESEKHYRRAIEDTNSNLAAISNYLMGLHYNPKNNREHIFKEHLRLGKKFISQDNIVRALPDSKAGNKRLKIGFVSGGFRSHPVGWMISGALEQLSEDHFEIYCYTTNNKFDFVTRRIHQNIEVWRSVVGYSSKIIERIIREDELDILVDLSGHSAENCLEVMAHEPAPIIVKWVGGLFNTTGLKAFDYLISDWHESPEGEEPFYTEKLVRLPDDYITFTPPAYAPEVGELPAKKNEYITFGCFNNPTKVNEVVLKQWAEIMHQVPQSRLYLKSKQYDTASFRKQILEVMKEEDIAEDRIEFEGHTSHDDHLGAYNKVDIALDPWPYSGGLTTCEALYMGVPVITMPGPTFAGRHSTTHLINAGLEQWVVDSWDDYTRKAIGLTSNLEELKEWRFKLRNQLLNSPVCDGKRFGAHLSVAFQKMWEQWVDGYENEVEEWQDHIEIEPLPQEMIEKLTDGPDTTPLITIKDEDNTNSVLGEESNKTPSEDIQQPIAAEEMITKTPANGQQVTKDLNGQQNKTYYIETKDGVTVCTPSDLKMLTPYVLLEQEQWLEPELDFIRQYLQPGMQVVDVGGSFGAYALPMAKKVGGEGAVYAFEPSAIASQYLEMSKSENGFTQLEIIKRGLGQEIGKGKLKIAESPEFNTIDKDGEEDVSITTLDAWWNFAGKPEIHIMKIDVNGMEAEMLQGAAKTLETAEPIILASIGENKESLAVLREQLTSMGYVLFEYIPGPGVLSGHDPEAGVDPYTMNIVAIKESRINEFKEAGWIFDETATPENPESTLWKEILSTLPWTDSLMEGWKEKVASGDHEEYMLALTMICAAEQMEVSAGDAQSQSRKGATMLAAAQKLIGLFNSGQAGISAAMTYVRVMNQLGKRTQAVEMMKELMETVNSGKDISVELPFLPPLQEQDEADIQTDFPKWLTVRIVEAWIMLKNPSTYMSGEQEKQMLKALEGNPELNSELWKSIRLSNEENEEVLDIKRNQWFWSASDSKELSTISVTSNGHSTTVNGLKHLYLGYPGKKGGAHGIHEIRTRKVAQEIEKKGIQTSLISSSGPEFLDALSKVKDNDGYACYSGVMGYDLKVHADMGVSGNIFDLLDIPVFAFLGDHPYTDFMWSRIVNSADRTVFLTSIPSLKEEMEQIFPNTAVKQIGNLFPLSVQNGDLKSIGSRPVDVLVPWGLHKFFGNQESLAQQLQAIGRRQKDLGMALYNEAVGNYRTSILTIFTELYQAEFGGQYPFGNTKTKEDFRWLRVLSLVDWMIRKDRRIKMLREQLSFLPEKYRAVITANEKLAEVIPELKGKNNIEWVGQISKQKLNQFYRNSKVVFNCNPTYLDNIHPRVYEGISNGSFVISDFNEALETTLFGQDAIGIVDQKSNEKNLVDYLEEDWKDLQEKVDRGCEIIGAEFTAENHAQSIIEVITEEMK</sequence>
<dbReference type="SUPFAM" id="SSF48452">
    <property type="entry name" value="TPR-like"/>
    <property type="match status" value="1"/>
</dbReference>
<dbReference type="RefSeq" id="WP_265790393.1">
    <property type="nucleotide sequence ID" value="NZ_BAABRS010000003.1"/>
</dbReference>
<proteinExistence type="inferred from homology"/>
<evidence type="ECO:0000256" key="9">
    <source>
        <dbReference type="SAM" id="MobiDB-lite"/>
    </source>
</evidence>
<feature type="domain" description="O-GlcNAc transferase C-terminal" evidence="12">
    <location>
        <begin position="495"/>
        <end position="673"/>
    </location>
</feature>
<feature type="repeat" description="TPR" evidence="8">
    <location>
        <begin position="141"/>
        <end position="174"/>
    </location>
</feature>
<gene>
    <name evidence="13" type="ORF">LQ318_11805</name>
</gene>
<keyword evidence="4" id="KW-0328">Glycosyltransferase</keyword>
<dbReference type="SUPFAM" id="SSF53756">
    <property type="entry name" value="UDP-Glycosyltransferase/glycogen phosphorylase"/>
    <property type="match status" value="1"/>
</dbReference>
<evidence type="ECO:0000256" key="7">
    <source>
        <dbReference type="ARBA" id="ARBA00022803"/>
    </source>
</evidence>
<keyword evidence="5" id="KW-0808">Transferase</keyword>
<evidence type="ECO:0000313" key="13">
    <source>
        <dbReference type="EMBL" id="MCW9713585.1"/>
    </source>
</evidence>
<dbReference type="InterPro" id="IPR006342">
    <property type="entry name" value="FkbM_mtfrase"/>
</dbReference>
<evidence type="ECO:0000259" key="11">
    <source>
        <dbReference type="Pfam" id="PF13524"/>
    </source>
</evidence>
<comment type="similarity">
    <text evidence="2">Belongs to the glycosyltransferase 41 family. O-GlcNAc transferase subfamily.</text>
</comment>
<feature type="repeat" description="TPR" evidence="8">
    <location>
        <begin position="107"/>
        <end position="140"/>
    </location>
</feature>
<name>A0ABT3Q0H8_9BACT</name>
<dbReference type="PROSITE" id="PS50293">
    <property type="entry name" value="TPR_REGION"/>
    <property type="match status" value="1"/>
</dbReference>
<dbReference type="Gene3D" id="3.40.50.11380">
    <property type="match status" value="1"/>
</dbReference>
<evidence type="ECO:0000256" key="1">
    <source>
        <dbReference type="ARBA" id="ARBA00004922"/>
    </source>
</evidence>
<dbReference type="Pfam" id="PF05050">
    <property type="entry name" value="Methyltransf_21"/>
    <property type="match status" value="1"/>
</dbReference>
<dbReference type="Pfam" id="PF00515">
    <property type="entry name" value="TPR_1"/>
    <property type="match status" value="1"/>
</dbReference>
<evidence type="ECO:0000313" key="14">
    <source>
        <dbReference type="Proteomes" id="UP001207337"/>
    </source>
</evidence>
<dbReference type="Gene3D" id="3.40.50.2000">
    <property type="entry name" value="Glycogen Phosphorylase B"/>
    <property type="match status" value="1"/>
</dbReference>